<dbReference type="EMBL" id="CP093366">
    <property type="protein sequence ID" value="UQS82272.1"/>
    <property type="molecule type" value="Genomic_DNA"/>
</dbReference>
<keyword evidence="2" id="KW-0732">Signal</keyword>
<feature type="region of interest" description="Disordered" evidence="1">
    <location>
        <begin position="28"/>
        <end position="77"/>
    </location>
</feature>
<evidence type="ECO:0000313" key="4">
    <source>
        <dbReference type="EMBL" id="UQS82272.1"/>
    </source>
</evidence>
<protein>
    <submittedName>
        <fullName evidence="4">SLAP domain-containing protein</fullName>
    </submittedName>
</protein>
<organism evidence="4 5">
    <name type="scientific">Bombilactobacillus folatiphilus</name>
    <dbReference type="NCBI Taxonomy" id="2923362"/>
    <lineage>
        <taxon>Bacteria</taxon>
        <taxon>Bacillati</taxon>
        <taxon>Bacillota</taxon>
        <taxon>Bacilli</taxon>
        <taxon>Lactobacillales</taxon>
        <taxon>Lactobacillaceae</taxon>
        <taxon>Bombilactobacillus</taxon>
    </lineage>
</organism>
<gene>
    <name evidence="4" type="ORF">MOO45_00850</name>
</gene>
<evidence type="ECO:0000256" key="2">
    <source>
        <dbReference type="SAM" id="SignalP"/>
    </source>
</evidence>
<proteinExistence type="predicted"/>
<sequence>MRHSNLKISGVVLAALLAAAPIVSTSTTAFADPNGGQGGNVSATSGEAGTSGSSATSGEAGTSGSSATSGEDNTSDASKIADASTVNKFVSHFSSKPLIFSRKAAAKYDPADLLNWSGLVDTYSGPGLVDGGDTGKVNDLAGFFYDAKNGKQDAINLWKQSGANNKFKSFVSFNGGDRVQATLRNASVLAADWNDVLQNGGNVKEEINFLDTDGNVRTDVRPIVLQVNVLSNDTAVNNFMNYFSTSPKNVTTDQLNKMGHNPLPLLNHSGVVGTYSTTTSGSAGEPNNDHFGLVDMGGGINGLAQYFYDTSTEANQTAVAMWEASDQYDLKSTIKYGDKTCEVNDNPVNEDKIDDLWDTLKQNGGDVKETLEILSKSDGQVVGTTTLTVHVTKGSTSTSSVSGGGSYYPAASDTWADTTDNDNDNNNTSAPTVSATVPVTGIMHIKSSNTILYTKDGKAIPSRVLPANTDWRTDTKVTLNDGRVLYRVATNEYVLGSAADFSENSVSVTPVSSGVFTVTQPGFITLQKLTDNNTFEPVPVRLIQNSSWKYDKKAVWNGQTYYRIATNEWVNATDGSLS</sequence>
<name>A0ABY4PA48_9LACO</name>
<reference evidence="4" key="1">
    <citation type="journal article" date="2022" name="Int. J. Syst. Evol. Microbiol.">
        <title>Apilactobacillus apisilvae sp. nov., Nicolia spurrieriana gen. nov. sp. nov., Bombilactobacillus folatiphilus sp. nov. and Bombilactobacillus thymidiniphilus sp. nov., four new lactic acid bacterial isolates from stingless bees Tetragonula carbonaria and Austroplebeia australis.</title>
        <authorList>
            <person name="Oliphant S.A."/>
            <person name="Watson-Haigh N.S."/>
            <person name="Sumby K.M."/>
            <person name="Gardner J."/>
            <person name="Groom S."/>
            <person name="Jiranek V."/>
        </authorList>
    </citation>
    <scope>NUCLEOTIDE SEQUENCE</scope>
    <source>
        <strain evidence="4">SG4_D2</strain>
    </source>
</reference>
<evidence type="ECO:0000259" key="3">
    <source>
        <dbReference type="Pfam" id="PF03217"/>
    </source>
</evidence>
<feature type="signal peptide" evidence="2">
    <location>
        <begin position="1"/>
        <end position="31"/>
    </location>
</feature>
<evidence type="ECO:0000313" key="5">
    <source>
        <dbReference type="Proteomes" id="UP000831495"/>
    </source>
</evidence>
<dbReference type="Pfam" id="PF03217">
    <property type="entry name" value="SlpA"/>
    <property type="match status" value="1"/>
</dbReference>
<dbReference type="InterPro" id="IPR024968">
    <property type="entry name" value="SlpA_C_lactobacillus"/>
</dbReference>
<evidence type="ECO:0000256" key="1">
    <source>
        <dbReference type="SAM" id="MobiDB-lite"/>
    </source>
</evidence>
<dbReference type="Proteomes" id="UP000831495">
    <property type="component" value="Chromosome"/>
</dbReference>
<feature type="compositionally biased region" description="Low complexity" evidence="1">
    <location>
        <begin position="42"/>
        <end position="71"/>
    </location>
</feature>
<accession>A0ABY4PA48</accession>
<feature type="domain" description="S-layer protein C-terminal" evidence="3">
    <location>
        <begin position="447"/>
        <end position="495"/>
    </location>
</feature>
<dbReference type="RefSeq" id="WP_249514541.1">
    <property type="nucleotide sequence ID" value="NZ_CP093366.1"/>
</dbReference>
<keyword evidence="5" id="KW-1185">Reference proteome</keyword>
<feature type="chain" id="PRO_5045778859" evidence="2">
    <location>
        <begin position="32"/>
        <end position="578"/>
    </location>
</feature>